<sequence>IKQRRGPPKSQQATLARAMYDNRSSYDSELDFKKGAILTVLDQRPVGLDGWWLCSYRGRNGIAPGNRLQLIGVLEAPEKPRLPPKAVSGPELPPRNSAELQHQRGSSWDFYDTPDSLVRLSGPQDASAAAAAAMAAAATAASRRSSGISTSSATSAAAPATAPTPAPPLPRQSAAAAPAATSGGGKSVRFDDQQQPIYAEVLKRPSEKPIVDDPEPYDDPERLKRQISDTYDELPDVPSAIVVDPSPTSSEEISLRQKQQPQLPPPPPPPPPKSSRSDYQNLRDRVLPPPTQDASGSKHTITKEFLDSLLAPGSLESAQQRHQDDVEKRQRQSRDARSHTPTSLDSVASEDIQFRPECRIQLDQADAIRLLRDLERDFGERCARMYRFVHSRWKTEASLALNAAGIRLTLREARGFLDQLVDFFYGVLNNSRLESCPDRALARKLWKHLRAMEQSQAELGESVAQLDRISWSAKAVASAAAAVATDYLGISVSALRELQIQQRALSTTVQANATLLFPPLKQQQQQQ</sequence>
<evidence type="ECO:0000313" key="5">
    <source>
        <dbReference type="Proteomes" id="UP000095280"/>
    </source>
</evidence>
<accession>A0A1I8ILD0</accession>
<evidence type="ECO:0000256" key="2">
    <source>
        <dbReference type="PROSITE-ProRule" id="PRU00192"/>
    </source>
</evidence>
<feature type="region of interest" description="Disordered" evidence="3">
    <location>
        <begin position="150"/>
        <end position="298"/>
    </location>
</feature>
<dbReference type="InterPro" id="IPR037362">
    <property type="entry name" value="CAS_fam"/>
</dbReference>
<dbReference type="Pfam" id="PF00018">
    <property type="entry name" value="SH3_1"/>
    <property type="match status" value="1"/>
</dbReference>
<feature type="compositionally biased region" description="Basic and acidic residues" evidence="3">
    <location>
        <begin position="201"/>
        <end position="211"/>
    </location>
</feature>
<dbReference type="InterPro" id="IPR001452">
    <property type="entry name" value="SH3_domain"/>
</dbReference>
<dbReference type="PANTHER" id="PTHR10654:SF18">
    <property type="entry name" value="IP17195P"/>
    <property type="match status" value="1"/>
</dbReference>
<reference evidence="6" key="1">
    <citation type="submission" date="2016-11" db="UniProtKB">
        <authorList>
            <consortium name="WormBaseParasite"/>
        </authorList>
    </citation>
    <scope>IDENTIFICATION</scope>
</reference>
<keyword evidence="1 2" id="KW-0728">SH3 domain</keyword>
<feature type="region of interest" description="Disordered" evidence="3">
    <location>
        <begin position="316"/>
        <end position="348"/>
    </location>
</feature>
<dbReference type="GO" id="GO:0005737">
    <property type="term" value="C:cytoplasm"/>
    <property type="evidence" value="ECO:0007669"/>
    <property type="project" value="TreeGrafter"/>
</dbReference>
<evidence type="ECO:0000256" key="1">
    <source>
        <dbReference type="ARBA" id="ARBA00022443"/>
    </source>
</evidence>
<feature type="domain" description="SH3" evidence="4">
    <location>
        <begin position="11"/>
        <end position="73"/>
    </location>
</feature>
<dbReference type="Pfam" id="PF08824">
    <property type="entry name" value="Serine_rich"/>
    <property type="match status" value="1"/>
</dbReference>
<dbReference type="GO" id="GO:0005886">
    <property type="term" value="C:plasma membrane"/>
    <property type="evidence" value="ECO:0007669"/>
    <property type="project" value="TreeGrafter"/>
</dbReference>
<feature type="compositionally biased region" description="Basic and acidic residues" evidence="3">
    <location>
        <begin position="319"/>
        <end position="338"/>
    </location>
</feature>
<dbReference type="Gene3D" id="1.20.120.830">
    <property type="entry name" value="Serine-rich domain"/>
    <property type="match status" value="1"/>
</dbReference>
<feature type="compositionally biased region" description="Low complexity" evidence="3">
    <location>
        <begin position="171"/>
        <end position="180"/>
    </location>
</feature>
<dbReference type="GO" id="GO:0016477">
    <property type="term" value="P:cell migration"/>
    <property type="evidence" value="ECO:0007669"/>
    <property type="project" value="TreeGrafter"/>
</dbReference>
<dbReference type="FunFam" id="2.30.30.40:FF:000009">
    <property type="entry name" value="Breast cancer anti-estrogen resistance 1"/>
    <property type="match status" value="1"/>
</dbReference>
<proteinExistence type="predicted"/>
<dbReference type="GO" id="GO:0007169">
    <property type="term" value="P:cell surface receptor protein tyrosine kinase signaling pathway"/>
    <property type="evidence" value="ECO:0007669"/>
    <property type="project" value="TreeGrafter"/>
</dbReference>
<dbReference type="InterPro" id="IPR036028">
    <property type="entry name" value="SH3-like_dom_sf"/>
</dbReference>
<keyword evidence="5" id="KW-1185">Reference proteome</keyword>
<dbReference type="WBParaSite" id="maker-uti_cns_0013800-snap-gene-0.4-mRNA-1">
    <property type="protein sequence ID" value="maker-uti_cns_0013800-snap-gene-0.4-mRNA-1"/>
    <property type="gene ID" value="maker-uti_cns_0013800-snap-gene-0.4"/>
</dbReference>
<evidence type="ECO:0000259" key="4">
    <source>
        <dbReference type="PROSITE" id="PS50002"/>
    </source>
</evidence>
<protein>
    <submittedName>
        <fullName evidence="6">SH3 domain-containing protein</fullName>
    </submittedName>
</protein>
<dbReference type="SUPFAM" id="SSF50044">
    <property type="entry name" value="SH3-domain"/>
    <property type="match status" value="1"/>
</dbReference>
<evidence type="ECO:0000256" key="3">
    <source>
        <dbReference type="SAM" id="MobiDB-lite"/>
    </source>
</evidence>
<name>A0A1I8ILD0_9PLAT</name>
<dbReference type="Proteomes" id="UP000095280">
    <property type="component" value="Unplaced"/>
</dbReference>
<dbReference type="PROSITE" id="PS50002">
    <property type="entry name" value="SH3"/>
    <property type="match status" value="1"/>
</dbReference>
<dbReference type="Gene3D" id="2.30.30.40">
    <property type="entry name" value="SH3 Domains"/>
    <property type="match status" value="1"/>
</dbReference>
<dbReference type="AlphaFoldDB" id="A0A1I8ILD0"/>
<evidence type="ECO:0000313" key="6">
    <source>
        <dbReference type="WBParaSite" id="maker-uti_cns_0013800-snap-gene-0.4-mRNA-1"/>
    </source>
</evidence>
<dbReference type="SMART" id="SM00326">
    <property type="entry name" value="SH3"/>
    <property type="match status" value="1"/>
</dbReference>
<dbReference type="InterPro" id="IPR014928">
    <property type="entry name" value="Serine_rich_dom"/>
</dbReference>
<dbReference type="PANTHER" id="PTHR10654">
    <property type="entry name" value="CAS SCAFFOLDING PROTEIN"/>
    <property type="match status" value="1"/>
</dbReference>
<feature type="compositionally biased region" description="Pro residues" evidence="3">
    <location>
        <begin position="262"/>
        <end position="273"/>
    </location>
</feature>
<feature type="region of interest" description="Disordered" evidence="3">
    <location>
        <begin position="79"/>
        <end position="108"/>
    </location>
</feature>
<feature type="compositionally biased region" description="Low complexity" evidence="3">
    <location>
        <begin position="150"/>
        <end position="161"/>
    </location>
</feature>
<organism evidence="5 6">
    <name type="scientific">Macrostomum lignano</name>
    <dbReference type="NCBI Taxonomy" id="282301"/>
    <lineage>
        <taxon>Eukaryota</taxon>
        <taxon>Metazoa</taxon>
        <taxon>Spiralia</taxon>
        <taxon>Lophotrochozoa</taxon>
        <taxon>Platyhelminthes</taxon>
        <taxon>Rhabditophora</taxon>
        <taxon>Macrostomorpha</taxon>
        <taxon>Macrostomida</taxon>
        <taxon>Macrostomidae</taxon>
        <taxon>Macrostomum</taxon>
    </lineage>
</organism>
<dbReference type="InterPro" id="IPR038319">
    <property type="entry name" value="Serine_rich_sf"/>
</dbReference>